<dbReference type="InterPro" id="IPR016126">
    <property type="entry name" value="Secretoglobin"/>
</dbReference>
<evidence type="ECO:0000313" key="10">
    <source>
        <dbReference type="Proteomes" id="UP000694910"/>
    </source>
</evidence>
<keyword evidence="6" id="KW-1015">Disulfide bond</keyword>
<sequence length="167" mass="18112">MRLSLSVLLVSLALCCYEANAVVCPSLAIDLSGFLFTIDSVYKLQLQKYAAPQEVVEAKLQVKQCTNEISFGNRVLITETLVRLSSLCIETSAQVNSQEGRQGTALGGVAQGGQMVEVPASPLTSDSVTHGHRMDNNITPAELYQDCTEHLGMFLLLRTPVWVPDSP</sequence>
<evidence type="ECO:0000256" key="3">
    <source>
        <dbReference type="ARBA" id="ARBA00022525"/>
    </source>
</evidence>
<dbReference type="PRINTS" id="PR00486">
    <property type="entry name" value="UTEROGLOBIN"/>
</dbReference>
<organism evidence="10 11">
    <name type="scientific">Ceratotherium simum simum</name>
    <name type="common">Southern white rhinoceros</name>
    <dbReference type="NCBI Taxonomy" id="73337"/>
    <lineage>
        <taxon>Eukaryota</taxon>
        <taxon>Metazoa</taxon>
        <taxon>Chordata</taxon>
        <taxon>Craniata</taxon>
        <taxon>Vertebrata</taxon>
        <taxon>Euteleostomi</taxon>
        <taxon>Mammalia</taxon>
        <taxon>Eutheria</taxon>
        <taxon>Laurasiatheria</taxon>
        <taxon>Perissodactyla</taxon>
        <taxon>Rhinocerotidae</taxon>
        <taxon>Ceratotherium</taxon>
    </lineage>
</organism>
<dbReference type="SUPFAM" id="SSF48201">
    <property type="entry name" value="Uteroglobin-like"/>
    <property type="match status" value="1"/>
</dbReference>
<keyword evidence="5" id="KW-0593">Phospholipase A2 inhibitor</keyword>
<name>A0ABM0I0Q5_CERSS</name>
<evidence type="ECO:0000256" key="7">
    <source>
        <dbReference type="ARBA" id="ARBA00031712"/>
    </source>
</evidence>
<evidence type="ECO:0000256" key="5">
    <source>
        <dbReference type="ARBA" id="ARBA00023005"/>
    </source>
</evidence>
<dbReference type="GeneID" id="101396923"/>
<dbReference type="PANTHER" id="PTHR11332:SF6">
    <property type="entry name" value="SECRETOGLOBIN FAMILY 1D MEMBER 4"/>
    <property type="match status" value="1"/>
</dbReference>
<comment type="subcellular location">
    <subcellularLocation>
        <location evidence="1">Secreted</location>
    </subcellularLocation>
</comment>
<dbReference type="InterPro" id="IPR035960">
    <property type="entry name" value="Secretoglobin_sf"/>
</dbReference>
<evidence type="ECO:0000313" key="11">
    <source>
        <dbReference type="RefSeq" id="XP_004437852.1"/>
    </source>
</evidence>
<evidence type="ECO:0000256" key="8">
    <source>
        <dbReference type="ARBA" id="ARBA00038364"/>
    </source>
</evidence>
<dbReference type="RefSeq" id="XP_004437852.1">
    <property type="nucleotide sequence ID" value="XM_004437795.2"/>
</dbReference>
<evidence type="ECO:0000256" key="6">
    <source>
        <dbReference type="ARBA" id="ARBA00023157"/>
    </source>
</evidence>
<evidence type="ECO:0000256" key="4">
    <source>
        <dbReference type="ARBA" id="ARBA00022729"/>
    </source>
</evidence>
<dbReference type="CDD" id="cd00633">
    <property type="entry name" value="Secretoglobin"/>
    <property type="match status" value="1"/>
</dbReference>
<comment type="similarity">
    <text evidence="8">Belongs to the secretoglobin family. Lipophilin subfamily.</text>
</comment>
<dbReference type="InterPro" id="IPR000329">
    <property type="entry name" value="Uteroglobin"/>
</dbReference>
<keyword evidence="10" id="KW-1185">Reference proteome</keyword>
<evidence type="ECO:0000256" key="2">
    <source>
        <dbReference type="ARBA" id="ARBA00020696"/>
    </source>
</evidence>
<protein>
    <recommendedName>
        <fullName evidence="2">Uteroglobin</fullName>
    </recommendedName>
    <alternativeName>
        <fullName evidence="7">Secretoglobin family 1A member 1</fullName>
    </alternativeName>
</protein>
<dbReference type="PANTHER" id="PTHR11332">
    <property type="entry name" value="SECRETOGLOBIN FAMILY 1D"/>
    <property type="match status" value="1"/>
</dbReference>
<keyword evidence="3" id="KW-0964">Secreted</keyword>
<dbReference type="PROSITE" id="PS51311">
    <property type="entry name" value="SCGB"/>
    <property type="match status" value="1"/>
</dbReference>
<evidence type="ECO:0000256" key="1">
    <source>
        <dbReference type="ARBA" id="ARBA00004613"/>
    </source>
</evidence>
<dbReference type="Proteomes" id="UP000694910">
    <property type="component" value="Unplaced"/>
</dbReference>
<accession>A0ABM0I0Q5</accession>
<feature type="signal peptide" evidence="9">
    <location>
        <begin position="1"/>
        <end position="21"/>
    </location>
</feature>
<gene>
    <name evidence="11" type="primary">LOC101396923</name>
</gene>
<reference evidence="11" key="1">
    <citation type="submission" date="2025-08" db="UniProtKB">
        <authorList>
            <consortium name="RefSeq"/>
        </authorList>
    </citation>
    <scope>IDENTIFICATION</scope>
</reference>
<proteinExistence type="inferred from homology"/>
<evidence type="ECO:0000256" key="9">
    <source>
        <dbReference type="SAM" id="SignalP"/>
    </source>
</evidence>
<feature type="chain" id="PRO_5045587022" description="Uteroglobin" evidence="9">
    <location>
        <begin position="22"/>
        <end position="167"/>
    </location>
</feature>
<keyword evidence="4 9" id="KW-0732">Signal</keyword>
<dbReference type="Pfam" id="PF01099">
    <property type="entry name" value="Uteroglobin"/>
    <property type="match status" value="1"/>
</dbReference>